<organism evidence="2">
    <name type="scientific">Serpula lacrymans var. lacrymans (strain S7.3)</name>
    <name type="common">Dry rot fungus</name>
    <dbReference type="NCBI Taxonomy" id="936435"/>
    <lineage>
        <taxon>Eukaryota</taxon>
        <taxon>Fungi</taxon>
        <taxon>Dikarya</taxon>
        <taxon>Basidiomycota</taxon>
        <taxon>Agaricomycotina</taxon>
        <taxon>Agaricomycetes</taxon>
        <taxon>Agaricomycetidae</taxon>
        <taxon>Boletales</taxon>
        <taxon>Coniophorineae</taxon>
        <taxon>Serpulaceae</taxon>
        <taxon>Serpula</taxon>
    </lineage>
</organism>
<evidence type="ECO:0000313" key="2">
    <source>
        <dbReference type="Proteomes" id="UP000008063"/>
    </source>
</evidence>
<reference evidence="2" key="1">
    <citation type="journal article" date="2011" name="Science">
        <title>The plant cell wall-decomposing machinery underlies the functional diversity of forest fungi.</title>
        <authorList>
            <person name="Eastwood D.C."/>
            <person name="Floudas D."/>
            <person name="Binder M."/>
            <person name="Majcherczyk A."/>
            <person name="Schneider P."/>
            <person name="Aerts A."/>
            <person name="Asiegbu F.O."/>
            <person name="Baker S.E."/>
            <person name="Barry K."/>
            <person name="Bendiksby M."/>
            <person name="Blumentritt M."/>
            <person name="Coutinho P.M."/>
            <person name="Cullen D."/>
            <person name="de Vries R.P."/>
            <person name="Gathman A."/>
            <person name="Goodell B."/>
            <person name="Henrissat B."/>
            <person name="Ihrmark K."/>
            <person name="Kauserud H."/>
            <person name="Kohler A."/>
            <person name="LaButti K."/>
            <person name="Lapidus A."/>
            <person name="Lavin J.L."/>
            <person name="Lee Y.-H."/>
            <person name="Lindquist E."/>
            <person name="Lilly W."/>
            <person name="Lucas S."/>
            <person name="Morin E."/>
            <person name="Murat C."/>
            <person name="Oguiza J.A."/>
            <person name="Park J."/>
            <person name="Pisabarro A.G."/>
            <person name="Riley R."/>
            <person name="Rosling A."/>
            <person name="Salamov A."/>
            <person name="Schmidt O."/>
            <person name="Schmutz J."/>
            <person name="Skrede I."/>
            <person name="Stenlid J."/>
            <person name="Wiebenga A."/>
            <person name="Xie X."/>
            <person name="Kuees U."/>
            <person name="Hibbett D.S."/>
            <person name="Hoffmeister D."/>
            <person name="Hoegberg N."/>
            <person name="Martin F."/>
            <person name="Grigoriev I.V."/>
            <person name="Watkinson S.C."/>
        </authorList>
    </citation>
    <scope>NUCLEOTIDE SEQUENCE [LARGE SCALE GENOMIC DNA]</scope>
    <source>
        <strain evidence="2">strain S7.3</strain>
    </source>
</reference>
<accession>F8PLM8</accession>
<dbReference type="InParanoid" id="F8PLM8"/>
<dbReference type="Proteomes" id="UP000008063">
    <property type="component" value="Unassembled WGS sequence"/>
</dbReference>
<gene>
    <name evidence="1" type="ORF">SERLA73DRAFT_70010</name>
</gene>
<dbReference type="HOGENOM" id="CLU_2655988_0_0_1"/>
<keyword evidence="2" id="KW-1185">Reference proteome</keyword>
<protein>
    <submittedName>
        <fullName evidence="1">Uncharacterized protein</fullName>
    </submittedName>
</protein>
<dbReference type="EMBL" id="GL945476">
    <property type="protein sequence ID" value="EGO02510.1"/>
    <property type="molecule type" value="Genomic_DNA"/>
</dbReference>
<name>F8PLM8_SERL3</name>
<dbReference type="AlphaFoldDB" id="F8PLM8"/>
<evidence type="ECO:0000313" key="1">
    <source>
        <dbReference type="EMBL" id="EGO02510.1"/>
    </source>
</evidence>
<proteinExistence type="predicted"/>
<sequence length="76" mass="8616">MEWKDPGMWEKVELSDVWPLSTVCNSGLKWLINGISDSICIKRCLVKLNFPITLSAQAVVVVRVRNEGGFNFCNQM</sequence>